<dbReference type="AlphaFoldDB" id="A0A6J7G9E5"/>
<gene>
    <name evidence="1" type="ORF">UFOPK3587_00713</name>
</gene>
<proteinExistence type="predicted"/>
<evidence type="ECO:0000313" key="1">
    <source>
        <dbReference type="EMBL" id="CAB4904982.1"/>
    </source>
</evidence>
<organism evidence="1">
    <name type="scientific">freshwater metagenome</name>
    <dbReference type="NCBI Taxonomy" id="449393"/>
    <lineage>
        <taxon>unclassified sequences</taxon>
        <taxon>metagenomes</taxon>
        <taxon>ecological metagenomes</taxon>
    </lineage>
</organism>
<dbReference type="EMBL" id="CAFBMN010000031">
    <property type="protein sequence ID" value="CAB4904982.1"/>
    <property type="molecule type" value="Genomic_DNA"/>
</dbReference>
<reference evidence="1" key="1">
    <citation type="submission" date="2020-05" db="EMBL/GenBank/DDBJ databases">
        <authorList>
            <person name="Chiriac C."/>
            <person name="Salcher M."/>
            <person name="Ghai R."/>
            <person name="Kavagutti S V."/>
        </authorList>
    </citation>
    <scope>NUCLEOTIDE SEQUENCE</scope>
</reference>
<accession>A0A6J7G9E5</accession>
<protein>
    <submittedName>
        <fullName evidence="1">Unannotated protein</fullName>
    </submittedName>
</protein>
<name>A0A6J7G9E5_9ZZZZ</name>
<sequence>MLAGHDAPEPNKSVANAGVDATIANASAIVATFAIREILMYFPS</sequence>